<gene>
    <name evidence="2" type="ORF">PVK37_26790</name>
</gene>
<dbReference type="SUPFAM" id="SSF47413">
    <property type="entry name" value="lambda repressor-like DNA-binding domains"/>
    <property type="match status" value="1"/>
</dbReference>
<name>A0ABY7ZQ91_9ACTN</name>
<dbReference type="InterPro" id="IPR010982">
    <property type="entry name" value="Lambda_DNA-bd_dom_sf"/>
</dbReference>
<dbReference type="Gene3D" id="1.10.260.40">
    <property type="entry name" value="lambda repressor-like DNA-binding domains"/>
    <property type="match status" value="1"/>
</dbReference>
<dbReference type="Pfam" id="PF13560">
    <property type="entry name" value="HTH_31"/>
    <property type="match status" value="1"/>
</dbReference>
<evidence type="ECO:0000313" key="3">
    <source>
        <dbReference type="Proteomes" id="UP001219605"/>
    </source>
</evidence>
<protein>
    <submittedName>
        <fullName evidence="2">Helix-turn-helix transcriptional regulator</fullName>
    </submittedName>
</protein>
<feature type="domain" description="HTH cro/C1-type" evidence="1">
    <location>
        <begin position="26"/>
        <end position="81"/>
    </location>
</feature>
<dbReference type="CDD" id="cd00093">
    <property type="entry name" value="HTH_XRE"/>
    <property type="match status" value="1"/>
</dbReference>
<proteinExistence type="predicted"/>
<reference evidence="2 3" key="1">
    <citation type="submission" date="2023-02" db="EMBL/GenBank/DDBJ databases">
        <authorList>
            <person name="Mo P."/>
        </authorList>
    </citation>
    <scope>NUCLEOTIDE SEQUENCE [LARGE SCALE GENOMIC DNA]</scope>
    <source>
        <strain evidence="2 3">HUAS 3</strain>
    </source>
</reference>
<dbReference type="PROSITE" id="PS50943">
    <property type="entry name" value="HTH_CROC1"/>
    <property type="match status" value="1"/>
</dbReference>
<dbReference type="InterPro" id="IPR001387">
    <property type="entry name" value="Cro/C1-type_HTH"/>
</dbReference>
<dbReference type="EMBL" id="CP118615">
    <property type="protein sequence ID" value="WDZ84039.1"/>
    <property type="molecule type" value="Genomic_DNA"/>
</dbReference>
<evidence type="ECO:0000259" key="1">
    <source>
        <dbReference type="PROSITE" id="PS50943"/>
    </source>
</evidence>
<sequence length="444" mass="48031">MSTWTAWTTMPAVAQAASSGDYGTVLRTARVAAGLNLEEAAALAGFSASTLSRMETKRNRHWDVRDLRRLAEVFAIPAHLFGLSRSTFDTSTVSLSTGVDEDGDPMRRRELIATTAAAVTGTMVLPLDHAAAAHGMADTVEDVLFGRVSVAPIPGNQLAAQLSAARADFRATRYSQLARRLPRLLSQAIVGHDTAAVDDAPRAANRLAQAYNVATQLLIKLHDNGMAWATADRAVQAARGGDDPMVLAEARRLAATVMRRTQHRDGAQKLMLDTARALQADTGLPDAAHSALYGQLLAAASYTAAMRDDRDSAWTLLGEAEEAARRAGGTKPDRFNMLELAVYKISVSRVLGDYGTAVDYARLVDPTRIISPERRARYWEDTALALHGRGRPQATFQALLAAERDTPQEVRFRPWAQQLTADLLSRNSHSLPGVREFAGRVGVL</sequence>
<keyword evidence="3" id="KW-1185">Reference proteome</keyword>
<dbReference type="SMART" id="SM00530">
    <property type="entry name" value="HTH_XRE"/>
    <property type="match status" value="1"/>
</dbReference>
<dbReference type="Proteomes" id="UP001219605">
    <property type="component" value="Chromosome"/>
</dbReference>
<accession>A0ABY7ZQ91</accession>
<evidence type="ECO:0000313" key="2">
    <source>
        <dbReference type="EMBL" id="WDZ84039.1"/>
    </source>
</evidence>
<dbReference type="RefSeq" id="WP_275030596.1">
    <property type="nucleotide sequence ID" value="NZ_CP118615.1"/>
</dbReference>
<organism evidence="2 3">
    <name type="scientific">Micromonospora cathayae</name>
    <dbReference type="NCBI Taxonomy" id="3028804"/>
    <lineage>
        <taxon>Bacteria</taxon>
        <taxon>Bacillati</taxon>
        <taxon>Actinomycetota</taxon>
        <taxon>Actinomycetes</taxon>
        <taxon>Micromonosporales</taxon>
        <taxon>Micromonosporaceae</taxon>
        <taxon>Micromonospora</taxon>
    </lineage>
</organism>